<evidence type="ECO:0000313" key="3">
    <source>
        <dbReference type="Proteomes" id="UP001209318"/>
    </source>
</evidence>
<dbReference type="SUPFAM" id="SSF48208">
    <property type="entry name" value="Six-hairpin glycosidases"/>
    <property type="match status" value="1"/>
</dbReference>
<accession>A0AAE3IS22</accession>
<protein>
    <recommendedName>
        <fullName evidence="1">Alpha-L-rhamnosidase six-hairpin glycosidase domain-containing protein</fullName>
    </recommendedName>
</protein>
<evidence type="ECO:0000259" key="1">
    <source>
        <dbReference type="Pfam" id="PF17389"/>
    </source>
</evidence>
<dbReference type="RefSeq" id="WP_263072384.1">
    <property type="nucleotide sequence ID" value="NZ_JAOUSF010000002.1"/>
</dbReference>
<gene>
    <name evidence="2" type="ORF">OEV98_06355</name>
</gene>
<evidence type="ECO:0000313" key="2">
    <source>
        <dbReference type="EMBL" id="MCU9613172.1"/>
    </source>
</evidence>
<dbReference type="Proteomes" id="UP001209318">
    <property type="component" value="Unassembled WGS sequence"/>
</dbReference>
<dbReference type="InterPro" id="IPR008928">
    <property type="entry name" value="6-hairpin_glycosidase_sf"/>
</dbReference>
<comment type="caution">
    <text evidence="2">The sequence shown here is derived from an EMBL/GenBank/DDBJ whole genome shotgun (WGS) entry which is preliminary data.</text>
</comment>
<proteinExistence type="predicted"/>
<dbReference type="Gene3D" id="2.60.420.10">
    <property type="entry name" value="Maltose phosphorylase, domain 3"/>
    <property type="match status" value="1"/>
</dbReference>
<dbReference type="InterPro" id="IPR012341">
    <property type="entry name" value="6hp_glycosidase-like_sf"/>
</dbReference>
<dbReference type="GO" id="GO:0005975">
    <property type="term" value="P:carbohydrate metabolic process"/>
    <property type="evidence" value="ECO:0007669"/>
    <property type="project" value="InterPro"/>
</dbReference>
<dbReference type="InterPro" id="IPR035396">
    <property type="entry name" value="Bac_rhamnosid6H"/>
</dbReference>
<organism evidence="2 3">
    <name type="scientific">Perspicuibacillus lycopersici</name>
    <dbReference type="NCBI Taxonomy" id="1325689"/>
    <lineage>
        <taxon>Bacteria</taxon>
        <taxon>Bacillati</taxon>
        <taxon>Bacillota</taxon>
        <taxon>Bacilli</taxon>
        <taxon>Bacillales</taxon>
        <taxon>Bacillaceae</taxon>
        <taxon>Perspicuibacillus</taxon>
    </lineage>
</organism>
<dbReference type="EMBL" id="JAOUSF010000002">
    <property type="protein sequence ID" value="MCU9613172.1"/>
    <property type="molecule type" value="Genomic_DNA"/>
</dbReference>
<dbReference type="AlphaFoldDB" id="A0AAE3IS22"/>
<sequence length="733" mass="82980">MVNIQDLKERIVSPDERHFVTPGNRMHLIGSQNGSFPAFGHHVEDEMGGLWMHPIKILDGFWFGLKEKAAAETQWLKNATEFINYPFYNENIYQMDTISVKRTHFAPDDIPGFLVKYELENTTAEELEFTANWLARSDLRPVWYSETKGILPGEDHAFMKEGTVIVKDSQHQWFAGICVDVENAKITIEKDLTAYDGIHGSGCGMAWEFTMTLPPGAKKAFTVRIAGSMESEAEIQSVLTALIDGEHLFQQKRQRYQEILNMADINIPDKELEKVYAWVKCHIDWLTIDVPTVGKGLAAGIPEYSWWFGTDSAYALMGCLPAGFHQLSENTLDLVGRLSKEHNKNGRIIHEANTFGIVGNPGNTQETAHFIIALFETYLWSGNTQWLRNHYPEVKAGLRWILEDMDQDHDLYPEGYGIIEILGLNAELIDTAVYTWKALTYAAEMGRMFTDVETANHYEELAKQLAQKIQTEMWLEEEGLFGDIRISGNDIYSKLDDFITQASLGNDYETISYYQMVKEDLERTGLHQDKAEQTWCFKNWVINTPVETGLASEEQAEIALRRMNSDEFIGDYGMYLSGIGGTSGRRMMTISTGVQINANLQYNQTDSALALIQKIKKTFNMYLPGSISEMSPDYGCFVQAWTSYGMIAPFITGFIGMKPNAGQKKVVFAPQLPDAWDQMEAKQIKIGNNLVDVKVTRVVNGYQVEVTSNEQGWIFAGADGVELLQREVNEINR</sequence>
<feature type="domain" description="Alpha-L-rhamnosidase six-hairpin glycosidase" evidence="1">
    <location>
        <begin position="340"/>
        <end position="480"/>
    </location>
</feature>
<reference evidence="2" key="1">
    <citation type="submission" date="2022-10" db="EMBL/GenBank/DDBJ databases">
        <title>Description of Fervidibacillus gen. nov. in the family Fervidibacillaceae fam. nov. with two species, Fervidibacillus albus sp. nov., and Fervidibacillus halotolerans sp. nov., isolated from tidal flat sediments.</title>
        <authorList>
            <person name="Kwon K.K."/>
            <person name="Yang S.-H."/>
        </authorList>
    </citation>
    <scope>NUCLEOTIDE SEQUENCE</scope>
    <source>
        <strain evidence="2">JCM 19140</strain>
    </source>
</reference>
<name>A0AAE3IS22_9BACI</name>
<keyword evidence="3" id="KW-1185">Reference proteome</keyword>
<dbReference type="Gene3D" id="1.50.10.10">
    <property type="match status" value="1"/>
</dbReference>
<dbReference type="Pfam" id="PF17389">
    <property type="entry name" value="Bac_rhamnosid6H"/>
    <property type="match status" value="1"/>
</dbReference>